<evidence type="ECO:0000256" key="7">
    <source>
        <dbReference type="SAM" id="Phobius"/>
    </source>
</evidence>
<evidence type="ECO:0000313" key="9">
    <source>
        <dbReference type="Proteomes" id="UP000430670"/>
    </source>
</evidence>
<reference evidence="8 9" key="1">
    <citation type="submission" date="2019-11" db="EMBL/GenBank/DDBJ databases">
        <title>Whole-genome sequence of a the green, strictly anaerobic photosynthetic bacterium Heliobacillus mobilis DSM 6151.</title>
        <authorList>
            <person name="Kyndt J.A."/>
            <person name="Meyer T.E."/>
        </authorList>
    </citation>
    <scope>NUCLEOTIDE SEQUENCE [LARGE SCALE GENOMIC DNA]</scope>
    <source>
        <strain evidence="8 9">DSM 6151</strain>
    </source>
</reference>
<feature type="transmembrane region" description="Helical" evidence="7">
    <location>
        <begin position="230"/>
        <end position="257"/>
    </location>
</feature>
<feature type="transmembrane region" description="Helical" evidence="7">
    <location>
        <begin position="378"/>
        <end position="401"/>
    </location>
</feature>
<keyword evidence="9" id="KW-1185">Reference proteome</keyword>
<feature type="transmembrane region" description="Helical" evidence="7">
    <location>
        <begin position="23"/>
        <end position="44"/>
    </location>
</feature>
<comment type="similarity">
    <text evidence="2">Belongs to the nucleobase:cation symporter-2 (NCS2) (TC 2.A.40) family.</text>
</comment>
<keyword evidence="6 7" id="KW-0472">Membrane</keyword>
<comment type="subcellular location">
    <subcellularLocation>
        <location evidence="1">Membrane</location>
        <topology evidence="1">Multi-pass membrane protein</topology>
    </subcellularLocation>
</comment>
<dbReference type="OrthoDB" id="9805749at2"/>
<gene>
    <name evidence="8" type="ORF">GJ688_02730</name>
</gene>
<feature type="transmembrane region" description="Helical" evidence="7">
    <location>
        <begin position="278"/>
        <end position="300"/>
    </location>
</feature>
<dbReference type="PANTHER" id="PTHR42810">
    <property type="entry name" value="PURINE PERMEASE C1399.01C-RELATED"/>
    <property type="match status" value="1"/>
</dbReference>
<evidence type="ECO:0000256" key="1">
    <source>
        <dbReference type="ARBA" id="ARBA00004141"/>
    </source>
</evidence>
<proteinExistence type="inferred from homology"/>
<evidence type="ECO:0000256" key="3">
    <source>
        <dbReference type="ARBA" id="ARBA00022448"/>
    </source>
</evidence>
<feature type="transmembrane region" description="Helical" evidence="7">
    <location>
        <begin position="343"/>
        <end position="366"/>
    </location>
</feature>
<dbReference type="Pfam" id="PF00860">
    <property type="entry name" value="Xan_ur_permease"/>
    <property type="match status" value="1"/>
</dbReference>
<dbReference type="GO" id="GO:0005886">
    <property type="term" value="C:plasma membrane"/>
    <property type="evidence" value="ECO:0007669"/>
    <property type="project" value="TreeGrafter"/>
</dbReference>
<dbReference type="EMBL" id="WNKU01000002">
    <property type="protein sequence ID" value="MTV47897.1"/>
    <property type="molecule type" value="Genomic_DNA"/>
</dbReference>
<dbReference type="NCBIfam" id="NF037981">
    <property type="entry name" value="NCS2_1"/>
    <property type="match status" value="1"/>
</dbReference>
<dbReference type="AlphaFoldDB" id="A0A6I3SBS5"/>
<dbReference type="InterPro" id="IPR006043">
    <property type="entry name" value="NCS2"/>
</dbReference>
<evidence type="ECO:0000256" key="5">
    <source>
        <dbReference type="ARBA" id="ARBA00022989"/>
    </source>
</evidence>
<evidence type="ECO:0000256" key="4">
    <source>
        <dbReference type="ARBA" id="ARBA00022692"/>
    </source>
</evidence>
<feature type="transmembrane region" description="Helical" evidence="7">
    <location>
        <begin position="306"/>
        <end position="331"/>
    </location>
</feature>
<feature type="transmembrane region" description="Helical" evidence="7">
    <location>
        <begin position="137"/>
        <end position="158"/>
    </location>
</feature>
<feature type="transmembrane region" description="Helical" evidence="7">
    <location>
        <begin position="104"/>
        <end position="125"/>
    </location>
</feature>
<dbReference type="GO" id="GO:0042907">
    <property type="term" value="F:xanthine transmembrane transporter activity"/>
    <property type="evidence" value="ECO:0007669"/>
    <property type="project" value="TreeGrafter"/>
</dbReference>
<keyword evidence="5 7" id="KW-1133">Transmembrane helix</keyword>
<feature type="transmembrane region" description="Helical" evidence="7">
    <location>
        <begin position="164"/>
        <end position="182"/>
    </location>
</feature>
<evidence type="ECO:0000256" key="6">
    <source>
        <dbReference type="ARBA" id="ARBA00023136"/>
    </source>
</evidence>
<dbReference type="PANTHER" id="PTHR42810:SF1">
    <property type="entry name" value="PURINE PERMEASE YWDJ-RELATED"/>
    <property type="match status" value="1"/>
</dbReference>
<name>A0A6I3SBS5_HELMO</name>
<sequence length="436" mass="47539">MTLLNVPSYRYGLEDRPPRWQNLIYGLQWLAITVPLIIILGKIVARIHFTDPMAQITYLQKLFFITAVMLLIQVYWGHRLPLVTGPAAILLVGIITNAGSPMDAIYSSMMVCGFLLTIFSATGWFTYLKNLFTPRVVAVILLLIAFTLIPTIMNLVIAPEAEGSPLQHLLFSLLLLLVVVALSQRLSGLWKSTLIIWAMLGGSLTYYLLFPQGPSESAQVPFLASFFRDVTFHVSLEPALIVSMLLCYVALVINDLGSIQSVGKMVLADRMPVRISRGVKVTGLVNLLSGFLGIIGPVNFSLSPGVIASTSCASRFTLVPAGVFLFVIAFSPKLIQYLGNIPPVVIGTLLLYIMCSQVATGLRIVFESTDPLSMDNGYIVGLPMMLATVVSFLPPAVTASFPALVRPILGNGFVIGVLAVIILEHIIFRTEDLERG</sequence>
<feature type="transmembrane region" description="Helical" evidence="7">
    <location>
        <begin position="194"/>
        <end position="210"/>
    </location>
</feature>
<feature type="transmembrane region" description="Helical" evidence="7">
    <location>
        <begin position="408"/>
        <end position="428"/>
    </location>
</feature>
<organism evidence="8 9">
    <name type="scientific">Heliobacterium mobile</name>
    <name type="common">Heliobacillus mobilis</name>
    <dbReference type="NCBI Taxonomy" id="28064"/>
    <lineage>
        <taxon>Bacteria</taxon>
        <taxon>Bacillati</taxon>
        <taxon>Bacillota</taxon>
        <taxon>Clostridia</taxon>
        <taxon>Eubacteriales</taxon>
        <taxon>Heliobacteriaceae</taxon>
        <taxon>Heliobacterium</taxon>
    </lineage>
</organism>
<feature type="transmembrane region" description="Helical" evidence="7">
    <location>
        <begin position="56"/>
        <end position="76"/>
    </location>
</feature>
<comment type="caution">
    <text evidence="8">The sequence shown here is derived from an EMBL/GenBank/DDBJ whole genome shotgun (WGS) entry which is preliminary data.</text>
</comment>
<evidence type="ECO:0000313" key="8">
    <source>
        <dbReference type="EMBL" id="MTV47897.1"/>
    </source>
</evidence>
<protein>
    <submittedName>
        <fullName evidence="8">Xanthine permease</fullName>
    </submittedName>
</protein>
<keyword evidence="3" id="KW-0813">Transport</keyword>
<keyword evidence="4 7" id="KW-0812">Transmembrane</keyword>
<evidence type="ECO:0000256" key="2">
    <source>
        <dbReference type="ARBA" id="ARBA00008821"/>
    </source>
</evidence>
<dbReference type="Proteomes" id="UP000430670">
    <property type="component" value="Unassembled WGS sequence"/>
</dbReference>
<accession>A0A6I3SBS5</accession>